<dbReference type="OrthoDB" id="9805474at2"/>
<feature type="domain" description="PAS" evidence="1">
    <location>
        <begin position="118"/>
        <end position="189"/>
    </location>
</feature>
<dbReference type="NCBIfam" id="TIGR00229">
    <property type="entry name" value="sensory_box"/>
    <property type="match status" value="1"/>
</dbReference>
<evidence type="ECO:0000313" key="3">
    <source>
        <dbReference type="EMBL" id="AFG35232.1"/>
    </source>
</evidence>
<name>H9UCI9_FERPD</name>
<dbReference type="InterPro" id="IPR035965">
    <property type="entry name" value="PAS-like_dom_sf"/>
</dbReference>
<dbReference type="Gene3D" id="3.30.450.20">
    <property type="entry name" value="PAS domain"/>
    <property type="match status" value="1"/>
</dbReference>
<dbReference type="eggNOG" id="COG3829">
    <property type="taxonomic scope" value="Bacteria"/>
</dbReference>
<dbReference type="SMART" id="SM00091">
    <property type="entry name" value="PAS"/>
    <property type="match status" value="1"/>
</dbReference>
<dbReference type="SUPFAM" id="SSF55073">
    <property type="entry name" value="Nucleotide cyclase"/>
    <property type="match status" value="1"/>
</dbReference>
<dbReference type="InterPro" id="IPR000160">
    <property type="entry name" value="GGDEF_dom"/>
</dbReference>
<reference evidence="3" key="1">
    <citation type="submission" date="2012-03" db="EMBL/GenBank/DDBJ databases">
        <title>Complete sequence of Fervidobacterium pennivorans DSM 9078.</title>
        <authorList>
            <consortium name="US DOE Joint Genome Institute"/>
            <person name="Lucas S."/>
            <person name="Han J."/>
            <person name="Lapidus A."/>
            <person name="Cheng J.-F."/>
            <person name="Goodwin L."/>
            <person name="Pitluck S."/>
            <person name="Peters L."/>
            <person name="Ovchinnikova G."/>
            <person name="Lu M."/>
            <person name="Detter J.C."/>
            <person name="Han C."/>
            <person name="Tapia R."/>
            <person name="Land M."/>
            <person name="Hauser L."/>
            <person name="Kyrpides N."/>
            <person name="Ivanova N."/>
            <person name="Pagani I."/>
            <person name="Noll K.M."/>
            <person name="Woyke T."/>
        </authorList>
    </citation>
    <scope>NUCLEOTIDE SEQUENCE</scope>
    <source>
        <strain evidence="3">DSM 9078</strain>
    </source>
</reference>
<evidence type="ECO:0000259" key="1">
    <source>
        <dbReference type="PROSITE" id="PS50112"/>
    </source>
</evidence>
<dbReference type="FunFam" id="3.30.70.270:FF:000001">
    <property type="entry name" value="Diguanylate cyclase domain protein"/>
    <property type="match status" value="1"/>
</dbReference>
<protein>
    <submittedName>
        <fullName evidence="3">PAS domain S-box/diguanylate cyclase (GGDEF) domain-containing protein</fullName>
    </submittedName>
</protein>
<dbReference type="CDD" id="cd01949">
    <property type="entry name" value="GGDEF"/>
    <property type="match status" value="1"/>
</dbReference>
<dbReference type="PATRIC" id="fig|771875.3.peg.1156"/>
<dbReference type="Gene3D" id="3.30.70.270">
    <property type="match status" value="1"/>
</dbReference>
<dbReference type="InterPro" id="IPR050469">
    <property type="entry name" value="Diguanylate_Cyclase"/>
</dbReference>
<dbReference type="EMBL" id="CP003260">
    <property type="protein sequence ID" value="AFG35232.1"/>
    <property type="molecule type" value="Genomic_DNA"/>
</dbReference>
<dbReference type="PANTHER" id="PTHR45138:SF9">
    <property type="entry name" value="DIGUANYLATE CYCLASE DGCM-RELATED"/>
    <property type="match status" value="1"/>
</dbReference>
<dbReference type="Proteomes" id="UP000007384">
    <property type="component" value="Chromosome"/>
</dbReference>
<dbReference type="RefSeq" id="WP_014451672.1">
    <property type="nucleotide sequence ID" value="NC_017095.1"/>
</dbReference>
<dbReference type="CDD" id="cd00130">
    <property type="entry name" value="PAS"/>
    <property type="match status" value="1"/>
</dbReference>
<feature type="domain" description="GGDEF" evidence="2">
    <location>
        <begin position="391"/>
        <end position="521"/>
    </location>
</feature>
<evidence type="ECO:0000313" key="4">
    <source>
        <dbReference type="Proteomes" id="UP000007384"/>
    </source>
</evidence>
<dbReference type="PANTHER" id="PTHR45138">
    <property type="entry name" value="REGULATORY COMPONENTS OF SENSORY TRANSDUCTION SYSTEM"/>
    <property type="match status" value="1"/>
</dbReference>
<dbReference type="GO" id="GO:0052621">
    <property type="term" value="F:diguanylate cyclase activity"/>
    <property type="evidence" value="ECO:0007669"/>
    <property type="project" value="TreeGrafter"/>
</dbReference>
<gene>
    <name evidence="3" type="ordered locus">Ferpe_1131</name>
</gene>
<dbReference type="STRING" id="771875.Ferpe_1131"/>
<dbReference type="Pfam" id="PF13426">
    <property type="entry name" value="PAS_9"/>
    <property type="match status" value="1"/>
</dbReference>
<dbReference type="AlphaFoldDB" id="H9UCI9"/>
<evidence type="ECO:0000259" key="2">
    <source>
        <dbReference type="PROSITE" id="PS50887"/>
    </source>
</evidence>
<dbReference type="Pfam" id="PF00990">
    <property type="entry name" value="GGDEF"/>
    <property type="match status" value="1"/>
</dbReference>
<dbReference type="NCBIfam" id="TIGR00254">
    <property type="entry name" value="GGDEF"/>
    <property type="match status" value="1"/>
</dbReference>
<dbReference type="SUPFAM" id="SSF55785">
    <property type="entry name" value="PYP-like sensor domain (PAS domain)"/>
    <property type="match status" value="1"/>
</dbReference>
<sequence length="529" mass="60752">MGYIQSNGLILDFETLKVALEKSKIFLLIFDENGEILKVSDNVPVCLKNLTNVFRILPDFSDIIKRVNKNGFSQDIITLHTPETEKIKLLTFKAKEYYWTLGEVITEQLLIDEVITEKLETLTMYLELAPVFFVVLNEKGKIAYVNNWTLEKTGYSLVEVLGKNWFDIFIPEDIKSTVKRVFDDIMNGRVEPRKTFENDIITKDGKTITVLWQNKLLTKNGKPFGTISVGVDVTEQKIRDFEEDILFSILSATSETSYHDAISKLAKILEEKCNIKRAIGRIQTHEETKFFELLNKIETNERDLYKTINYERRLDEKTLSLEMSYKALPKYATKRCLENIAAVILNFIDSVYYIQKLEEASFRDPLTKLFNRRYFVMMLQAEIRRIKRYGGDSCVVMIDLDGLKQINDTLGHDKGDLAIITLSKVMMENTRNTDVCARFGGDEFAILLPNTPLESAGLIIQRIIDKLDTLDIKEFRISISAGITKILPNDDTNGISVLKRADELLYKAKRSGKHTICIDGTEEQNNSYN</sequence>
<dbReference type="InterPro" id="IPR029787">
    <property type="entry name" value="Nucleotide_cyclase"/>
</dbReference>
<dbReference type="SMART" id="SM00267">
    <property type="entry name" value="GGDEF"/>
    <property type="match status" value="1"/>
</dbReference>
<dbReference type="InterPro" id="IPR000014">
    <property type="entry name" value="PAS"/>
</dbReference>
<dbReference type="InterPro" id="IPR043128">
    <property type="entry name" value="Rev_trsase/Diguanyl_cyclase"/>
</dbReference>
<dbReference type="PROSITE" id="PS50112">
    <property type="entry name" value="PAS"/>
    <property type="match status" value="1"/>
</dbReference>
<keyword evidence="4" id="KW-1185">Reference proteome</keyword>
<dbReference type="KEGG" id="fpe:Ferpe_1131"/>
<dbReference type="PROSITE" id="PS50887">
    <property type="entry name" value="GGDEF"/>
    <property type="match status" value="1"/>
</dbReference>
<accession>H9UCI9</accession>
<organism evidence="3 4">
    <name type="scientific">Fervidobacterium pennivorans (strain DSM 9078 / Ven5)</name>
    <dbReference type="NCBI Taxonomy" id="771875"/>
    <lineage>
        <taxon>Bacteria</taxon>
        <taxon>Thermotogati</taxon>
        <taxon>Thermotogota</taxon>
        <taxon>Thermotogae</taxon>
        <taxon>Thermotogales</taxon>
        <taxon>Fervidobacteriaceae</taxon>
        <taxon>Fervidobacterium</taxon>
    </lineage>
</organism>
<proteinExistence type="predicted"/>
<dbReference type="eggNOG" id="COG2199">
    <property type="taxonomic scope" value="Bacteria"/>
</dbReference>
<dbReference type="HOGENOM" id="CLU_590056_0_0_0"/>